<sequence>METAPDKQEYLLSIDNGTQSVRAMVFDRNGQLIAKSKIEIEPYFTTEPGWAEQHADYFWQALCQACNQLWDQLEIPRESIKAMSVTTQRATVVPMGADGQPLRAAISWLDQRQIYSKPELGAVESLLMRAVGAKAAVDTFHTQAEVNWIAEHEPELWRQVDKLLLLSGYHNYKLTGDYRDSVASQVGFIPFDFKQLKWAEAKDWKWRAIPSIKREMLPELVEAGGVLGHISSAAAAETGIPQGLPLIACGSDKACEVLGTGCLDSNTGSLSYGTTATFNITSDKYLEAIPFHPAYPGVIPGSFNIEMMVPRGYWMVSWFKQQFGLEEQSAAEQQGVTVESLFDNLLQQVPAGSAGLTLQPYWGAGADNEGPEAKGAIIGFGDVHTRAHLYRAIIEGLTYALRAGKERVEKHSGETITKLLVSGGGSQSDQIMQITADIFGMQVQRPHTFETSALGAAMAAAVGSGIYPDFASAAAKMTHPGDCFEPIAANHKTYNQLYTQVYCKMYQSLKPSYEAIRKITGYPN</sequence>
<keyword evidence="7" id="KW-1185">Reference proteome</keyword>
<dbReference type="PANTHER" id="PTHR43095">
    <property type="entry name" value="SUGAR KINASE"/>
    <property type="match status" value="1"/>
</dbReference>
<dbReference type="EMBL" id="CP103416">
    <property type="protein sequence ID" value="UVW34409.1"/>
    <property type="molecule type" value="Genomic_DNA"/>
</dbReference>
<feature type="domain" description="Carbohydrate kinase FGGY N-terminal" evidence="4">
    <location>
        <begin position="10"/>
        <end position="259"/>
    </location>
</feature>
<gene>
    <name evidence="6" type="ORF">NYF23_10340</name>
</gene>
<dbReference type="Proteomes" id="UP001059934">
    <property type="component" value="Chromosome"/>
</dbReference>
<dbReference type="Pfam" id="PF02782">
    <property type="entry name" value="FGGY_C"/>
    <property type="match status" value="1"/>
</dbReference>
<evidence type="ECO:0000259" key="4">
    <source>
        <dbReference type="Pfam" id="PF00370"/>
    </source>
</evidence>
<dbReference type="InterPro" id="IPR018485">
    <property type="entry name" value="FGGY_C"/>
</dbReference>
<dbReference type="PIRSF" id="PIRSF000538">
    <property type="entry name" value="GlpK"/>
    <property type="match status" value="1"/>
</dbReference>
<evidence type="ECO:0000313" key="7">
    <source>
        <dbReference type="Proteomes" id="UP001059934"/>
    </source>
</evidence>
<accession>A0ABY5TQJ6</accession>
<dbReference type="Gene3D" id="3.30.420.40">
    <property type="match status" value="2"/>
</dbReference>
<evidence type="ECO:0000256" key="1">
    <source>
        <dbReference type="ARBA" id="ARBA00009156"/>
    </source>
</evidence>
<evidence type="ECO:0000256" key="3">
    <source>
        <dbReference type="ARBA" id="ARBA00022777"/>
    </source>
</evidence>
<dbReference type="PANTHER" id="PTHR43095:SF5">
    <property type="entry name" value="XYLULOSE KINASE"/>
    <property type="match status" value="1"/>
</dbReference>
<name>A0ABY5TQJ6_9GAMM</name>
<dbReference type="InterPro" id="IPR018484">
    <property type="entry name" value="FGGY_N"/>
</dbReference>
<dbReference type="GO" id="GO:0016301">
    <property type="term" value="F:kinase activity"/>
    <property type="evidence" value="ECO:0007669"/>
    <property type="project" value="UniProtKB-KW"/>
</dbReference>
<dbReference type="InterPro" id="IPR000577">
    <property type="entry name" value="Carb_kinase_FGGY"/>
</dbReference>
<organism evidence="6 7">
    <name type="scientific">SAR92 clade bacterium H455</name>
    <dbReference type="NCBI Taxonomy" id="2974818"/>
    <lineage>
        <taxon>Bacteria</taxon>
        <taxon>Pseudomonadati</taxon>
        <taxon>Pseudomonadota</taxon>
        <taxon>Gammaproteobacteria</taxon>
        <taxon>Cellvibrionales</taxon>
        <taxon>Porticoccaceae</taxon>
        <taxon>SAR92 clade</taxon>
    </lineage>
</organism>
<proteinExistence type="inferred from homology"/>
<feature type="domain" description="Carbohydrate kinase FGGY C-terminal" evidence="5">
    <location>
        <begin position="269"/>
        <end position="463"/>
    </location>
</feature>
<dbReference type="CDD" id="cd07779">
    <property type="entry name" value="ASKHA_NBD_FGGY_YgcE-like"/>
    <property type="match status" value="1"/>
</dbReference>
<keyword evidence="3 6" id="KW-0418">Kinase</keyword>
<protein>
    <submittedName>
        <fullName evidence="6">FGGY-family carbohydrate kinase</fullName>
    </submittedName>
</protein>
<comment type="similarity">
    <text evidence="1">Belongs to the FGGY kinase family.</text>
</comment>
<reference evidence="6" key="1">
    <citation type="submission" date="2022-08" db="EMBL/GenBank/DDBJ databases">
        <title>Catabolic pathway analysis in culturable SAR92 clade bacteria reveals their overlooked roles in DMSP degradation in coastal seas.</title>
        <authorList>
            <person name="He X."/>
            <person name="Zhang X."/>
            <person name="Zhang Y."/>
        </authorList>
    </citation>
    <scope>NUCLEOTIDE SEQUENCE</scope>
    <source>
        <strain evidence="6">H455</strain>
    </source>
</reference>
<dbReference type="SUPFAM" id="SSF53067">
    <property type="entry name" value="Actin-like ATPase domain"/>
    <property type="match status" value="2"/>
</dbReference>
<dbReference type="InterPro" id="IPR043129">
    <property type="entry name" value="ATPase_NBD"/>
</dbReference>
<keyword evidence="2" id="KW-0808">Transferase</keyword>
<dbReference type="InterPro" id="IPR050406">
    <property type="entry name" value="FGGY_Carb_Kinase"/>
</dbReference>
<dbReference type="Pfam" id="PF00370">
    <property type="entry name" value="FGGY_N"/>
    <property type="match status" value="1"/>
</dbReference>
<evidence type="ECO:0000259" key="5">
    <source>
        <dbReference type="Pfam" id="PF02782"/>
    </source>
</evidence>
<evidence type="ECO:0000256" key="2">
    <source>
        <dbReference type="ARBA" id="ARBA00022679"/>
    </source>
</evidence>
<evidence type="ECO:0000313" key="6">
    <source>
        <dbReference type="EMBL" id="UVW34409.1"/>
    </source>
</evidence>